<sequence>MTKPIVQKKEAFKVMGISVETSNENEMTAQAKIPSLWDRFYQEEIYKQIPALNHTVYGVYSDYTTDVNDAYQMTIGLEVDKDTQANKWVTKTIPASQYLVFTSKKGPIAQIVVELWQEIWNYCEENNIKRSYTGDFEVYDGKCADPGNALVEIYVGIRE</sequence>
<keyword evidence="2" id="KW-0238">DNA-binding</keyword>
<dbReference type="EMBL" id="BORB01000021">
    <property type="protein sequence ID" value="GIN58300.1"/>
    <property type="molecule type" value="Genomic_DNA"/>
</dbReference>
<organism evidence="2 3">
    <name type="scientific">Lederbergia ruris</name>
    <dbReference type="NCBI Taxonomy" id="217495"/>
    <lineage>
        <taxon>Bacteria</taxon>
        <taxon>Bacillati</taxon>
        <taxon>Bacillota</taxon>
        <taxon>Bacilli</taxon>
        <taxon>Bacillales</taxon>
        <taxon>Bacillaceae</taxon>
        <taxon>Lederbergia</taxon>
    </lineage>
</organism>
<dbReference type="Proteomes" id="UP000679950">
    <property type="component" value="Unassembled WGS sequence"/>
</dbReference>
<dbReference type="InterPro" id="IPR053182">
    <property type="entry name" value="YobU-like_regulator"/>
</dbReference>
<evidence type="ECO:0000313" key="3">
    <source>
        <dbReference type="Proteomes" id="UP000679950"/>
    </source>
</evidence>
<evidence type="ECO:0000259" key="1">
    <source>
        <dbReference type="SMART" id="SM00871"/>
    </source>
</evidence>
<dbReference type="SUPFAM" id="SSF55136">
    <property type="entry name" value="Probable bacterial effector-binding domain"/>
    <property type="match status" value="1"/>
</dbReference>
<keyword evidence="3" id="KW-1185">Reference proteome</keyword>
<protein>
    <submittedName>
        <fullName evidence="2">DNA-binding protein</fullName>
    </submittedName>
</protein>
<name>A0ABQ4KK12_9BACI</name>
<gene>
    <name evidence="2" type="ORF">J8TS2_26190</name>
</gene>
<feature type="domain" description="AraC effector-binding" evidence="1">
    <location>
        <begin position="2"/>
        <end position="158"/>
    </location>
</feature>
<comment type="caution">
    <text evidence="2">The sequence shown here is derived from an EMBL/GenBank/DDBJ whole genome shotgun (WGS) entry which is preliminary data.</text>
</comment>
<dbReference type="Pfam" id="PF14526">
    <property type="entry name" value="Cass2"/>
    <property type="match status" value="1"/>
</dbReference>
<dbReference type="InterPro" id="IPR029441">
    <property type="entry name" value="Cass2"/>
</dbReference>
<dbReference type="InterPro" id="IPR011256">
    <property type="entry name" value="Reg_factor_effector_dom_sf"/>
</dbReference>
<evidence type="ECO:0000313" key="2">
    <source>
        <dbReference type="EMBL" id="GIN58300.1"/>
    </source>
</evidence>
<dbReference type="PANTHER" id="PTHR36444:SF2">
    <property type="entry name" value="TRANSCRIPTIONAL REGULATOR PROTEIN YOBU-RELATED"/>
    <property type="match status" value="1"/>
</dbReference>
<dbReference type="InterPro" id="IPR010499">
    <property type="entry name" value="AraC_E-bd"/>
</dbReference>
<dbReference type="Gene3D" id="3.20.80.10">
    <property type="entry name" value="Regulatory factor, effector binding domain"/>
    <property type="match status" value="1"/>
</dbReference>
<reference evidence="2 3" key="1">
    <citation type="submission" date="2021-03" db="EMBL/GenBank/DDBJ databases">
        <title>Antimicrobial resistance genes in bacteria isolated from Japanese honey, and their potential for conferring macrolide and lincosamide resistance in the American foulbrood pathogen Paenibacillus larvae.</title>
        <authorList>
            <person name="Okamoto M."/>
            <person name="Kumagai M."/>
            <person name="Kanamori H."/>
            <person name="Takamatsu D."/>
        </authorList>
    </citation>
    <scope>NUCLEOTIDE SEQUENCE [LARGE SCALE GENOMIC DNA]</scope>
    <source>
        <strain evidence="2 3">J8TS2</strain>
    </source>
</reference>
<dbReference type="GO" id="GO:0003677">
    <property type="term" value="F:DNA binding"/>
    <property type="evidence" value="ECO:0007669"/>
    <property type="project" value="UniProtKB-KW"/>
</dbReference>
<dbReference type="SMART" id="SM00871">
    <property type="entry name" value="AraC_E_bind"/>
    <property type="match status" value="1"/>
</dbReference>
<accession>A0ABQ4KK12</accession>
<dbReference type="RefSeq" id="WP_212966547.1">
    <property type="nucleotide sequence ID" value="NZ_BORB01000021.1"/>
</dbReference>
<dbReference type="PANTHER" id="PTHR36444">
    <property type="entry name" value="TRANSCRIPTIONAL REGULATOR PROTEIN YOBU-RELATED"/>
    <property type="match status" value="1"/>
</dbReference>
<proteinExistence type="predicted"/>